<dbReference type="STRING" id="1379903.ATO8_00940"/>
<dbReference type="GO" id="GO:0005524">
    <property type="term" value="F:ATP binding"/>
    <property type="evidence" value="ECO:0007669"/>
    <property type="project" value="UniProtKB-KW"/>
</dbReference>
<evidence type="ECO:0000256" key="8">
    <source>
        <dbReference type="SAM" id="Phobius"/>
    </source>
</evidence>
<dbReference type="SUPFAM" id="SSF55874">
    <property type="entry name" value="ATPase domain of HSP90 chaperone/DNA topoisomerase II/histidine kinase"/>
    <property type="match status" value="1"/>
</dbReference>
<gene>
    <name evidence="10" type="ORF">ATO8_00940</name>
</gene>
<dbReference type="PATRIC" id="fig|1317118.6.peg.194"/>
<evidence type="ECO:0000256" key="5">
    <source>
        <dbReference type="ARBA" id="ARBA00022741"/>
    </source>
</evidence>
<keyword evidence="8" id="KW-1133">Transmembrane helix</keyword>
<keyword evidence="8" id="KW-0812">Transmembrane</keyword>
<feature type="transmembrane region" description="Helical" evidence="8">
    <location>
        <begin position="14"/>
        <end position="35"/>
    </location>
</feature>
<evidence type="ECO:0000313" key="11">
    <source>
        <dbReference type="Proteomes" id="UP000019063"/>
    </source>
</evidence>
<organism evidence="10 11">
    <name type="scientific">Roseivivax marinus</name>
    <dbReference type="NCBI Taxonomy" id="1379903"/>
    <lineage>
        <taxon>Bacteria</taxon>
        <taxon>Pseudomonadati</taxon>
        <taxon>Pseudomonadota</taxon>
        <taxon>Alphaproteobacteria</taxon>
        <taxon>Rhodobacterales</taxon>
        <taxon>Roseobacteraceae</taxon>
        <taxon>Roseivivax</taxon>
    </lineage>
</organism>
<name>W4HQR1_9RHOB</name>
<evidence type="ECO:0000256" key="6">
    <source>
        <dbReference type="ARBA" id="ARBA00022777"/>
    </source>
</evidence>
<evidence type="ECO:0000256" key="4">
    <source>
        <dbReference type="ARBA" id="ARBA00022679"/>
    </source>
</evidence>
<keyword evidence="5" id="KW-0547">Nucleotide-binding</keyword>
<dbReference type="InterPro" id="IPR011495">
    <property type="entry name" value="Sig_transdc_His_kin_sub2_dim/P"/>
</dbReference>
<dbReference type="GO" id="GO:0004673">
    <property type="term" value="F:protein histidine kinase activity"/>
    <property type="evidence" value="ECO:0007669"/>
    <property type="project" value="UniProtKB-EC"/>
</dbReference>
<dbReference type="InterPro" id="IPR036890">
    <property type="entry name" value="HATPase_C_sf"/>
</dbReference>
<proteinExistence type="predicted"/>
<sequence>MIGAPGPRPVPSGLGARIIGFLTVALVPLGLVAYWQTAQLESETRARSQLSVTGVTENSASLERRSILRALGAAQAIGSTGSIVAADVETCNRYLMDFRESSATYTYVGVLMQSGAVKCGSSRQSARVEDFPALLEAIKHPRPSVIRVDNPSISPEPVLVVSEPFQVNGVHQGHVAISIPVRHVRPENRPPSEFTDLITFNRMGQILTTENGYEQALRHLPIDAGLDDLSGAAEHSFLAMSADGEERIFALAPIVPDLVWALSAWPEDSSAATTLGTSGFTRSLPLVMWAASIIVAYLAVNRLVIRHIRTLRHQMRSFARDRRVPAQSASGDMALELRDMENDFLRMADSIMQDEAQLENALREKTILLKEVHHRVKNNLQLISSIMNMQIRQSANAETKVVLQRLQERIRGLATIHRNLYQTGDLGHVNAADLLGDLIGQMSIVSGKSSTPIEVTKSLEPIEVYPDQAMPISLLTAEALTNAGKYMGPDPDGVCRLHIALHHEDDQAVILEISNSTGDSPIFEDATRSGLGNRLIQAFSTQLGGTLHQGAEGDRYKVTVLFHLSDFKPEVVDY</sequence>
<keyword evidence="6 10" id="KW-0418">Kinase</keyword>
<reference evidence="10 11" key="1">
    <citation type="journal article" date="2014" name="Antonie Van Leeuwenhoek">
        <title>Roseivivax atlanticus sp. nov., isolated from surface seawater of the Atlantic Ocean.</title>
        <authorList>
            <person name="Li G."/>
            <person name="Lai Q."/>
            <person name="Liu X."/>
            <person name="Sun F."/>
            <person name="Shao Z."/>
        </authorList>
    </citation>
    <scope>NUCLEOTIDE SEQUENCE [LARGE SCALE GENOMIC DNA]</scope>
    <source>
        <strain evidence="10 11">22II-s10s</strain>
    </source>
</reference>
<dbReference type="PANTHER" id="PTHR41523">
    <property type="entry name" value="TWO-COMPONENT SYSTEM SENSOR PROTEIN"/>
    <property type="match status" value="1"/>
</dbReference>
<dbReference type="eggNOG" id="COG3920">
    <property type="taxonomic scope" value="Bacteria"/>
</dbReference>
<evidence type="ECO:0000256" key="3">
    <source>
        <dbReference type="ARBA" id="ARBA00022553"/>
    </source>
</evidence>
<feature type="domain" description="Signal transduction histidine kinase subgroup 2 dimerisation and phosphoacceptor" evidence="9">
    <location>
        <begin position="371"/>
        <end position="442"/>
    </location>
</feature>
<comment type="caution">
    <text evidence="10">The sequence shown here is derived from an EMBL/GenBank/DDBJ whole genome shotgun (WGS) entry which is preliminary data.</text>
</comment>
<evidence type="ECO:0000256" key="1">
    <source>
        <dbReference type="ARBA" id="ARBA00000085"/>
    </source>
</evidence>
<keyword evidence="4" id="KW-0808">Transferase</keyword>
<feature type="transmembrane region" description="Helical" evidence="8">
    <location>
        <begin position="286"/>
        <end position="305"/>
    </location>
</feature>
<dbReference type="PANTHER" id="PTHR41523:SF8">
    <property type="entry name" value="ETHYLENE RESPONSE SENSOR PROTEIN"/>
    <property type="match status" value="1"/>
</dbReference>
<dbReference type="Pfam" id="PF07568">
    <property type="entry name" value="HisKA_2"/>
    <property type="match status" value="1"/>
</dbReference>
<dbReference type="EMBL" id="AQQW01000001">
    <property type="protein sequence ID" value="ETW14431.1"/>
    <property type="molecule type" value="Genomic_DNA"/>
</dbReference>
<dbReference type="Gene3D" id="3.30.565.10">
    <property type="entry name" value="Histidine kinase-like ATPase, C-terminal domain"/>
    <property type="match status" value="1"/>
</dbReference>
<dbReference type="Proteomes" id="UP000019063">
    <property type="component" value="Unassembled WGS sequence"/>
</dbReference>
<keyword evidence="8" id="KW-0472">Membrane</keyword>
<protein>
    <recommendedName>
        <fullName evidence="2">histidine kinase</fullName>
        <ecNumber evidence="2">2.7.13.3</ecNumber>
    </recommendedName>
</protein>
<keyword evidence="11" id="KW-1185">Reference proteome</keyword>
<evidence type="ECO:0000259" key="9">
    <source>
        <dbReference type="Pfam" id="PF07568"/>
    </source>
</evidence>
<evidence type="ECO:0000256" key="7">
    <source>
        <dbReference type="ARBA" id="ARBA00022840"/>
    </source>
</evidence>
<accession>W4HQR1</accession>
<dbReference type="EC" id="2.7.13.3" evidence="2"/>
<keyword evidence="7" id="KW-0067">ATP-binding</keyword>
<dbReference type="AlphaFoldDB" id="W4HQR1"/>
<evidence type="ECO:0000256" key="2">
    <source>
        <dbReference type="ARBA" id="ARBA00012438"/>
    </source>
</evidence>
<dbReference type="RefSeq" id="WP_043841306.1">
    <property type="nucleotide sequence ID" value="NZ_AQQW01000001.1"/>
</dbReference>
<keyword evidence="3" id="KW-0597">Phosphoprotein</keyword>
<dbReference type="Gene3D" id="3.30.450.20">
    <property type="entry name" value="PAS domain"/>
    <property type="match status" value="1"/>
</dbReference>
<evidence type="ECO:0000313" key="10">
    <source>
        <dbReference type="EMBL" id="ETW14431.1"/>
    </source>
</evidence>
<comment type="catalytic activity">
    <reaction evidence="1">
        <text>ATP + protein L-histidine = ADP + protein N-phospho-L-histidine.</text>
        <dbReference type="EC" id="2.7.13.3"/>
    </reaction>
</comment>